<proteinExistence type="predicted"/>
<protein>
    <submittedName>
        <fullName evidence="1">Uncharacterized protein</fullName>
    </submittedName>
</protein>
<sequence length="93" mass="10393">MISLTNQLADKIIQEQELIIGPVAWEEAEKVTGLRIDIVKHEASIEGNTKEVLERLVAQYEKLFGAASREVCRDAVRPLLSQVPQDEIPAVLK</sequence>
<evidence type="ECO:0000313" key="1">
    <source>
        <dbReference type="EMBL" id="OGY34496.1"/>
    </source>
</evidence>
<name>A0A1G1X395_9BACT</name>
<dbReference type="EMBL" id="MHHR01000013">
    <property type="protein sequence ID" value="OGY34496.1"/>
    <property type="molecule type" value="Genomic_DNA"/>
</dbReference>
<reference evidence="1 2" key="1">
    <citation type="journal article" date="2016" name="Nat. Commun.">
        <title>Thousands of microbial genomes shed light on interconnected biogeochemical processes in an aquifer system.</title>
        <authorList>
            <person name="Anantharaman K."/>
            <person name="Brown C.T."/>
            <person name="Hug L.A."/>
            <person name="Sharon I."/>
            <person name="Castelle C.J."/>
            <person name="Probst A.J."/>
            <person name="Thomas B.C."/>
            <person name="Singh A."/>
            <person name="Wilkins M.J."/>
            <person name="Karaoz U."/>
            <person name="Brodie E.L."/>
            <person name="Williams K.H."/>
            <person name="Hubbard S.S."/>
            <person name="Banfield J.F."/>
        </authorList>
    </citation>
    <scope>NUCLEOTIDE SEQUENCE [LARGE SCALE GENOMIC DNA]</scope>
</reference>
<dbReference type="Proteomes" id="UP000177528">
    <property type="component" value="Unassembled WGS sequence"/>
</dbReference>
<accession>A0A1G1X395</accession>
<gene>
    <name evidence="1" type="ORF">A3D99_03305</name>
</gene>
<comment type="caution">
    <text evidence="1">The sequence shown here is derived from an EMBL/GenBank/DDBJ whole genome shotgun (WGS) entry which is preliminary data.</text>
</comment>
<organism evidence="1 2">
    <name type="scientific">Candidatus Andersenbacteria bacterium RIFCSPHIGHO2_12_FULL_45_11</name>
    <dbReference type="NCBI Taxonomy" id="1797281"/>
    <lineage>
        <taxon>Bacteria</taxon>
        <taxon>Candidatus Anderseniibacteriota</taxon>
    </lineage>
</organism>
<evidence type="ECO:0000313" key="2">
    <source>
        <dbReference type="Proteomes" id="UP000177528"/>
    </source>
</evidence>
<dbReference type="AlphaFoldDB" id="A0A1G1X395"/>